<dbReference type="EnsemblPlants" id="evm.model.08.588">
    <property type="protein sequence ID" value="cds.evm.model.08.588"/>
    <property type="gene ID" value="evm.TU.08.588"/>
</dbReference>
<dbReference type="Gramene" id="evm.model.08.588">
    <property type="protein sequence ID" value="cds.evm.model.08.588"/>
    <property type="gene ID" value="evm.TU.08.588"/>
</dbReference>
<evidence type="ECO:0000313" key="1">
    <source>
        <dbReference type="EnsemblPlants" id="cds.evm.model.08.588"/>
    </source>
</evidence>
<sequence length="430" mass="48576">MDSSSMGTLDLSKQGANIVLEDAEEDVLAFSETIQPAPTIDDRDALFVQKFKEARKNLFEVFTQREIFWRQRSKQLWLQARDSNSKFFHKPTSSRRRNNLIAKLKDSNGIWHDWDTGLTELMMSYFQGLFSSSGSDWSHISDCISPCISAAPNEDLLKPVEADEISKALFQMHPDKALGPDGMTPGFYQKCWDVVDGDVAALVQNFFLTQVLPGGLNNTNVVLIPKKKQPSIMGELDYPLCGIGILYFVHAGREMDQVLPTRGIRKGDPISRYLFILCAQGFSGVLRKYEVDGKIHGCKVARRAPVETCKALEGIMAKLWWKTGSSTTRSITWMRWGRMCRHKHAGGLGFQSFHDFNLSLLGKQGWQLLTNESSLIGKVFKARYYPNGTFLDARLGNNPNFVWGVCMRLAHCSKQLEGSGGRWFYDLNFT</sequence>
<accession>A0A803QBR0</accession>
<dbReference type="AlphaFoldDB" id="A0A803QBR0"/>
<reference evidence="1" key="1">
    <citation type="submission" date="2018-11" db="EMBL/GenBank/DDBJ databases">
        <authorList>
            <person name="Grassa J C."/>
        </authorList>
    </citation>
    <scope>NUCLEOTIDE SEQUENCE [LARGE SCALE GENOMIC DNA]</scope>
</reference>
<dbReference type="PANTHER" id="PTHR33116:SF86">
    <property type="entry name" value="REVERSE TRANSCRIPTASE DOMAIN-CONTAINING PROTEIN"/>
    <property type="match status" value="1"/>
</dbReference>
<evidence type="ECO:0000313" key="2">
    <source>
        <dbReference type="Proteomes" id="UP000596661"/>
    </source>
</evidence>
<reference evidence="1" key="2">
    <citation type="submission" date="2021-03" db="UniProtKB">
        <authorList>
            <consortium name="EnsemblPlants"/>
        </authorList>
    </citation>
    <scope>IDENTIFICATION</scope>
</reference>
<dbReference type="EMBL" id="UZAU01000686">
    <property type="status" value="NOT_ANNOTATED_CDS"/>
    <property type="molecule type" value="Genomic_DNA"/>
</dbReference>
<dbReference type="PANTHER" id="PTHR33116">
    <property type="entry name" value="REVERSE TRANSCRIPTASE ZINC-BINDING DOMAIN-CONTAINING PROTEIN-RELATED-RELATED"/>
    <property type="match status" value="1"/>
</dbReference>
<keyword evidence="2" id="KW-1185">Reference proteome</keyword>
<organism evidence="1 2">
    <name type="scientific">Cannabis sativa</name>
    <name type="common">Hemp</name>
    <name type="synonym">Marijuana</name>
    <dbReference type="NCBI Taxonomy" id="3483"/>
    <lineage>
        <taxon>Eukaryota</taxon>
        <taxon>Viridiplantae</taxon>
        <taxon>Streptophyta</taxon>
        <taxon>Embryophyta</taxon>
        <taxon>Tracheophyta</taxon>
        <taxon>Spermatophyta</taxon>
        <taxon>Magnoliopsida</taxon>
        <taxon>eudicotyledons</taxon>
        <taxon>Gunneridae</taxon>
        <taxon>Pentapetalae</taxon>
        <taxon>rosids</taxon>
        <taxon>fabids</taxon>
        <taxon>Rosales</taxon>
        <taxon>Cannabaceae</taxon>
        <taxon>Cannabis</taxon>
    </lineage>
</organism>
<dbReference type="Proteomes" id="UP000596661">
    <property type="component" value="Chromosome 8"/>
</dbReference>
<proteinExistence type="predicted"/>
<name>A0A803QBR0_CANSA</name>
<protein>
    <submittedName>
        <fullName evidence="1">Uncharacterized protein</fullName>
    </submittedName>
</protein>